<reference evidence="1" key="3">
    <citation type="submission" date="2022-06" db="UniProtKB">
        <authorList>
            <consortium name="EnsemblPlants"/>
        </authorList>
    </citation>
    <scope>IDENTIFICATION</scope>
</reference>
<proteinExistence type="predicted"/>
<reference evidence="2" key="1">
    <citation type="journal article" date="2013" name="Nature">
        <title>Draft genome of the wheat A-genome progenitor Triticum urartu.</title>
        <authorList>
            <person name="Ling H.Q."/>
            <person name="Zhao S."/>
            <person name="Liu D."/>
            <person name="Wang J."/>
            <person name="Sun H."/>
            <person name="Zhang C."/>
            <person name="Fan H."/>
            <person name="Li D."/>
            <person name="Dong L."/>
            <person name="Tao Y."/>
            <person name="Gao C."/>
            <person name="Wu H."/>
            <person name="Li Y."/>
            <person name="Cui Y."/>
            <person name="Guo X."/>
            <person name="Zheng S."/>
            <person name="Wang B."/>
            <person name="Yu K."/>
            <person name="Liang Q."/>
            <person name="Yang W."/>
            <person name="Lou X."/>
            <person name="Chen J."/>
            <person name="Feng M."/>
            <person name="Jian J."/>
            <person name="Zhang X."/>
            <person name="Luo G."/>
            <person name="Jiang Y."/>
            <person name="Liu J."/>
            <person name="Wang Z."/>
            <person name="Sha Y."/>
            <person name="Zhang B."/>
            <person name="Wu H."/>
            <person name="Tang D."/>
            <person name="Shen Q."/>
            <person name="Xue P."/>
            <person name="Zou S."/>
            <person name="Wang X."/>
            <person name="Liu X."/>
            <person name="Wang F."/>
            <person name="Yang Y."/>
            <person name="An X."/>
            <person name="Dong Z."/>
            <person name="Zhang K."/>
            <person name="Zhang X."/>
            <person name="Luo M.C."/>
            <person name="Dvorak J."/>
            <person name="Tong Y."/>
            <person name="Wang J."/>
            <person name="Yang H."/>
            <person name="Li Z."/>
            <person name="Wang D."/>
            <person name="Zhang A."/>
            <person name="Wang J."/>
        </authorList>
    </citation>
    <scope>NUCLEOTIDE SEQUENCE</scope>
    <source>
        <strain evidence="2">cv. G1812</strain>
    </source>
</reference>
<keyword evidence="2" id="KW-1185">Reference proteome</keyword>
<sequence>AGPCPHHGHLCLLRRRPLRSLARSPSTASRTEERASPDVVPLPFSVHQEPKDKGVLQAFPSPFQEKALGKTDYRARLRPTRTRTSTIPPSTVLLCELPTRMSLPKLFTLQLLVMS</sequence>
<gene>
    <name evidence="1" type="primary">LOC125551578</name>
</gene>
<reference evidence="1" key="2">
    <citation type="submission" date="2018-03" db="EMBL/GenBank/DDBJ databases">
        <title>The Triticum urartu genome reveals the dynamic nature of wheat genome evolution.</title>
        <authorList>
            <person name="Ling H."/>
            <person name="Ma B."/>
            <person name="Shi X."/>
            <person name="Liu H."/>
            <person name="Dong L."/>
            <person name="Sun H."/>
            <person name="Cao Y."/>
            <person name="Gao Q."/>
            <person name="Zheng S."/>
            <person name="Li Y."/>
            <person name="Yu Y."/>
            <person name="Du H."/>
            <person name="Qi M."/>
            <person name="Li Y."/>
            <person name="Yu H."/>
            <person name="Cui Y."/>
            <person name="Wang N."/>
            <person name="Chen C."/>
            <person name="Wu H."/>
            <person name="Zhao Y."/>
            <person name="Zhang J."/>
            <person name="Li Y."/>
            <person name="Zhou W."/>
            <person name="Zhang B."/>
            <person name="Hu W."/>
            <person name="Eijk M."/>
            <person name="Tang J."/>
            <person name="Witsenboer H."/>
            <person name="Zhao S."/>
            <person name="Li Z."/>
            <person name="Zhang A."/>
            <person name="Wang D."/>
            <person name="Liang C."/>
        </authorList>
    </citation>
    <scope>NUCLEOTIDE SEQUENCE [LARGE SCALE GENOMIC DNA]</scope>
    <source>
        <strain evidence="1">cv. G1812</strain>
    </source>
</reference>
<dbReference type="Proteomes" id="UP000015106">
    <property type="component" value="Chromosome 4"/>
</dbReference>
<dbReference type="EnsemblPlants" id="TuG1812G0400001860.01.T01">
    <property type="protein sequence ID" value="TuG1812G0400001860.01.T01"/>
    <property type="gene ID" value="TuG1812G0400001860.01"/>
</dbReference>
<accession>A0A8R7Q2S1</accession>
<dbReference type="Gramene" id="TuG1812G0400001860.01.T01">
    <property type="protein sequence ID" value="TuG1812G0400001860.01.T01"/>
    <property type="gene ID" value="TuG1812G0400001860.01"/>
</dbReference>
<evidence type="ECO:0000313" key="1">
    <source>
        <dbReference type="EnsemblPlants" id="TuG1812G0400001860.01.T01"/>
    </source>
</evidence>
<dbReference type="AlphaFoldDB" id="A0A8R7Q2S1"/>
<evidence type="ECO:0000313" key="2">
    <source>
        <dbReference type="Proteomes" id="UP000015106"/>
    </source>
</evidence>
<organism evidence="1 2">
    <name type="scientific">Triticum urartu</name>
    <name type="common">Red wild einkorn</name>
    <name type="synonym">Crithodium urartu</name>
    <dbReference type="NCBI Taxonomy" id="4572"/>
    <lineage>
        <taxon>Eukaryota</taxon>
        <taxon>Viridiplantae</taxon>
        <taxon>Streptophyta</taxon>
        <taxon>Embryophyta</taxon>
        <taxon>Tracheophyta</taxon>
        <taxon>Spermatophyta</taxon>
        <taxon>Magnoliopsida</taxon>
        <taxon>Liliopsida</taxon>
        <taxon>Poales</taxon>
        <taxon>Poaceae</taxon>
        <taxon>BOP clade</taxon>
        <taxon>Pooideae</taxon>
        <taxon>Triticodae</taxon>
        <taxon>Triticeae</taxon>
        <taxon>Triticinae</taxon>
        <taxon>Triticum</taxon>
    </lineage>
</organism>
<protein>
    <submittedName>
        <fullName evidence="1">Uncharacterized protein</fullName>
    </submittedName>
</protein>
<name>A0A8R7Q2S1_TRIUA</name>